<comment type="caution">
    <text evidence="1">The sequence shown here is derived from an EMBL/GenBank/DDBJ whole genome shotgun (WGS) entry which is preliminary data.</text>
</comment>
<dbReference type="EMBL" id="REGN01001286">
    <property type="protein sequence ID" value="RNA35788.1"/>
    <property type="molecule type" value="Genomic_DNA"/>
</dbReference>
<protein>
    <submittedName>
        <fullName evidence="1">Uncharacterized protein</fullName>
    </submittedName>
</protein>
<keyword evidence="2" id="KW-1185">Reference proteome</keyword>
<accession>A0A3M7SJT5</accession>
<name>A0A3M7SJT5_BRAPC</name>
<dbReference type="AlphaFoldDB" id="A0A3M7SJT5"/>
<sequence length="108" mass="12528">MSLSCLEVEILYNKGKINSNNIKFGTVDSLSTSTETVTISKIRNYNNNVVKQKYFYWNEIWKSNQEITEILACKVSEELFQGGQRNLETLVKFNTVYRLDVLLLLLII</sequence>
<evidence type="ECO:0000313" key="2">
    <source>
        <dbReference type="Proteomes" id="UP000276133"/>
    </source>
</evidence>
<dbReference type="Proteomes" id="UP000276133">
    <property type="component" value="Unassembled WGS sequence"/>
</dbReference>
<organism evidence="1 2">
    <name type="scientific">Brachionus plicatilis</name>
    <name type="common">Marine rotifer</name>
    <name type="synonym">Brachionus muelleri</name>
    <dbReference type="NCBI Taxonomy" id="10195"/>
    <lineage>
        <taxon>Eukaryota</taxon>
        <taxon>Metazoa</taxon>
        <taxon>Spiralia</taxon>
        <taxon>Gnathifera</taxon>
        <taxon>Rotifera</taxon>
        <taxon>Eurotatoria</taxon>
        <taxon>Monogononta</taxon>
        <taxon>Pseudotrocha</taxon>
        <taxon>Ploima</taxon>
        <taxon>Brachionidae</taxon>
        <taxon>Brachionus</taxon>
    </lineage>
</organism>
<evidence type="ECO:0000313" key="1">
    <source>
        <dbReference type="EMBL" id="RNA35788.1"/>
    </source>
</evidence>
<gene>
    <name evidence="1" type="ORF">BpHYR1_019385</name>
</gene>
<proteinExistence type="predicted"/>
<reference evidence="1 2" key="1">
    <citation type="journal article" date="2018" name="Sci. Rep.">
        <title>Genomic signatures of local adaptation to the degree of environmental predictability in rotifers.</title>
        <authorList>
            <person name="Franch-Gras L."/>
            <person name="Hahn C."/>
            <person name="Garcia-Roger E.M."/>
            <person name="Carmona M.J."/>
            <person name="Serra M."/>
            <person name="Gomez A."/>
        </authorList>
    </citation>
    <scope>NUCLEOTIDE SEQUENCE [LARGE SCALE GENOMIC DNA]</scope>
    <source>
        <strain evidence="1">HYR1</strain>
    </source>
</reference>